<evidence type="ECO:0000313" key="1">
    <source>
        <dbReference type="EMBL" id="KAH6610842.1"/>
    </source>
</evidence>
<gene>
    <name evidence="1" type="ORF">Trco_000862</name>
</gene>
<proteinExistence type="predicted"/>
<sequence>MEVGIVCDDISSGGYQVYEAGKQDDALSSNHDLGRDAKWRAASISVSHFTNCNRNRLLLPYW</sequence>
<name>A0A9P8QY64_9HYPO</name>
<organism evidence="1 2">
    <name type="scientific">Trichoderma cornu-damae</name>
    <dbReference type="NCBI Taxonomy" id="654480"/>
    <lineage>
        <taxon>Eukaryota</taxon>
        <taxon>Fungi</taxon>
        <taxon>Dikarya</taxon>
        <taxon>Ascomycota</taxon>
        <taxon>Pezizomycotina</taxon>
        <taxon>Sordariomycetes</taxon>
        <taxon>Hypocreomycetidae</taxon>
        <taxon>Hypocreales</taxon>
        <taxon>Hypocreaceae</taxon>
        <taxon>Trichoderma</taxon>
    </lineage>
</organism>
<reference evidence="1" key="1">
    <citation type="submission" date="2021-08" db="EMBL/GenBank/DDBJ databases">
        <title>Chromosome-Level Trichoderma cornu-damae using Hi-C Data.</title>
        <authorList>
            <person name="Kim C.S."/>
        </authorList>
    </citation>
    <scope>NUCLEOTIDE SEQUENCE</scope>
    <source>
        <strain evidence="1">KA19-0412C</strain>
    </source>
</reference>
<protein>
    <submittedName>
        <fullName evidence="1">Uncharacterized protein</fullName>
    </submittedName>
</protein>
<evidence type="ECO:0000313" key="2">
    <source>
        <dbReference type="Proteomes" id="UP000827724"/>
    </source>
</evidence>
<keyword evidence="2" id="KW-1185">Reference proteome</keyword>
<comment type="caution">
    <text evidence="1">The sequence shown here is derived from an EMBL/GenBank/DDBJ whole genome shotgun (WGS) entry which is preliminary data.</text>
</comment>
<dbReference type="Proteomes" id="UP000827724">
    <property type="component" value="Unassembled WGS sequence"/>
</dbReference>
<dbReference type="EMBL" id="JAIWOZ010000001">
    <property type="protein sequence ID" value="KAH6610842.1"/>
    <property type="molecule type" value="Genomic_DNA"/>
</dbReference>
<dbReference type="AlphaFoldDB" id="A0A9P8QY64"/>
<accession>A0A9P8QY64</accession>